<dbReference type="GO" id="GO:0000796">
    <property type="term" value="C:condensin complex"/>
    <property type="evidence" value="ECO:0007669"/>
    <property type="project" value="TreeGrafter"/>
</dbReference>
<dbReference type="GO" id="GO:0007076">
    <property type="term" value="P:mitotic chromosome condensation"/>
    <property type="evidence" value="ECO:0007669"/>
    <property type="project" value="InterPro"/>
</dbReference>
<dbReference type="InterPro" id="IPR016024">
    <property type="entry name" value="ARM-type_fold"/>
</dbReference>
<dbReference type="GO" id="GO:0010032">
    <property type="term" value="P:meiotic chromosome condensation"/>
    <property type="evidence" value="ECO:0007669"/>
    <property type="project" value="TreeGrafter"/>
</dbReference>
<dbReference type="OrthoDB" id="436262at2759"/>
<dbReference type="InterPro" id="IPR026971">
    <property type="entry name" value="CND1/NCAPD3"/>
</dbReference>
<dbReference type="VEuPathDB" id="GiardiaDB:GMRT_12993"/>
<evidence type="ECO:0000313" key="2">
    <source>
        <dbReference type="EMBL" id="TNJ30311.1"/>
    </source>
</evidence>
<accession>A0A4Z1TCT3</accession>
<evidence type="ECO:0000313" key="3">
    <source>
        <dbReference type="Proteomes" id="UP000315496"/>
    </source>
</evidence>
<dbReference type="GO" id="GO:0042393">
    <property type="term" value="F:histone binding"/>
    <property type="evidence" value="ECO:0007669"/>
    <property type="project" value="TreeGrafter"/>
</dbReference>
<organism evidence="2 3">
    <name type="scientific">Giardia muris</name>
    <dbReference type="NCBI Taxonomy" id="5742"/>
    <lineage>
        <taxon>Eukaryota</taxon>
        <taxon>Metamonada</taxon>
        <taxon>Diplomonadida</taxon>
        <taxon>Hexamitidae</taxon>
        <taxon>Giardiinae</taxon>
        <taxon>Giardia</taxon>
    </lineage>
</organism>
<dbReference type="PANTHER" id="PTHR14222:SF2">
    <property type="entry name" value="CONDENSIN COMPLEX SUBUNIT 1"/>
    <property type="match status" value="1"/>
</dbReference>
<dbReference type="PANTHER" id="PTHR14222">
    <property type="entry name" value="CONDENSIN"/>
    <property type="match status" value="1"/>
</dbReference>
<dbReference type="Proteomes" id="UP000315496">
    <property type="component" value="Chromosome 1"/>
</dbReference>
<reference evidence="2 3" key="1">
    <citation type="submission" date="2019-05" db="EMBL/GenBank/DDBJ databases">
        <title>The compact genome of Giardia muris reveals important steps in the evolution of intestinal protozoan parasites.</title>
        <authorList>
            <person name="Xu F."/>
            <person name="Jimenez-Gonzalez A."/>
            <person name="Einarsson E."/>
            <person name="Astvaldsson A."/>
            <person name="Peirasmaki D."/>
            <person name="Eckmann L."/>
            <person name="Andersson J.O."/>
            <person name="Svard S.G."/>
            <person name="Jerlstrom-Hultqvist J."/>
        </authorList>
    </citation>
    <scope>NUCLEOTIDE SEQUENCE [LARGE SCALE GENOMIC DNA]</scope>
    <source>
        <strain evidence="2 3">Roberts-Thomson</strain>
    </source>
</reference>
<sequence length="1145" mass="126168">MTCLSSFLPCGPLVSIHGTELEYNGTKHQAEEFVTGVLSSLANSPTSFFRGDHEEFTALVLSLAMLSDEISASIFEALQPLFQLPDDPFSTALVRSHASRVFTALCTAASHFGGLSQNVLSIWDTASTLFTDKAIFLECIASLISISLMDICRGGSRVADRDARVDGGDLLAQVVGNADRTVGDLSKVSDLIATQVYDICMRAQTSTLSSNREQFIIDGLALLPITRFNDTLQALITQAYSLNIELSEVILSKLLLALERQESTYFNATTESLLLDLVTSESTKVRSGALTALSFSPYVQAEAALDRMHDACNYVRMAACDALASSALRMISEAAIVIEEGEDAGPEARRRSSSQQTRKRTEHEMYVKAARLLTGSLLDIASLVRKSACKGLITLLHHNPWGPSMNSNDLHIVYQLVCQKNDRRVSLTLQEPIDLFSSLTDFSSDAKELNVVKTALHFSRVYEEALAQIRTLLVSTQVSDVQCFTLIETCMEFRVRGSLESFCDVIAIAASIQASADAMESGALQCIMNVVGGGVPIFESKEPSSESTTDGVNRFVNRLLAIYQYISDEYGETASERQKQFDTALSRALAALPHEPSRNHSPFLLALVSTKQSEVCAAIVEKLFTGITSSDFIVASTSARILSVLAQAIPTFLFIDTQLLIRVTTLLVSALISANNMSLITCLADLLLHLLSRAFNGSVANPVLIPIQEVSPSLKDPFLHLLNTTQSFVHANPYVSHPTLVHILMLGGKVFIDRTAGQFLTTNEVKHIMGYLSLYADVSGFLYNENAQRMAASMSVTLSQQDHSTETIFSEFPEVFVAADMCLKICDELLRDVRHSINASQQTSDNIIQSAELFILLSCLGKFCATLPLNFKVSEPDTGTKKYFVEVCLLIFITVMKLPRDVSDRKQPIQLTAYRALVSCVITNASVFTTKFALEQIFYPLGLADWPEFRMICLTHIIQLISADFLRPDQQILRAMRLLGDDDSSLAVLATHLFVVINQKQPNPLKSHLAELFSALISELDTITFEEFETMQRFLVDTLVDPPLAVTLVRALIQLAEKYVRNETVLKRVLHVITYIHTRVMHKATHEHVEAFSAAVGKFMAWVGENPGTQHLTQAPSLQNIIGESYIGESRRTTNRLFDLSGLDE</sequence>
<keyword evidence="3" id="KW-1185">Reference proteome</keyword>
<proteinExistence type="predicted"/>
<comment type="caution">
    <text evidence="2">The sequence shown here is derived from an EMBL/GenBank/DDBJ whole genome shotgun (WGS) entry which is preliminary data.</text>
</comment>
<dbReference type="AlphaFoldDB" id="A0A4Z1TCT3"/>
<gene>
    <name evidence="2" type="ORF">GMRT_12993</name>
</gene>
<dbReference type="SUPFAM" id="SSF48371">
    <property type="entry name" value="ARM repeat"/>
    <property type="match status" value="1"/>
</dbReference>
<dbReference type="GO" id="GO:0000779">
    <property type="term" value="C:condensed chromosome, centromeric region"/>
    <property type="evidence" value="ECO:0007669"/>
    <property type="project" value="TreeGrafter"/>
</dbReference>
<feature type="region of interest" description="Disordered" evidence="1">
    <location>
        <begin position="342"/>
        <end position="362"/>
    </location>
</feature>
<name>A0A4Z1TCT3_GIAMU</name>
<evidence type="ECO:0000256" key="1">
    <source>
        <dbReference type="SAM" id="MobiDB-lite"/>
    </source>
</evidence>
<dbReference type="EMBL" id="VDLU01000001">
    <property type="protein sequence ID" value="TNJ30311.1"/>
    <property type="molecule type" value="Genomic_DNA"/>
</dbReference>
<protein>
    <submittedName>
        <fullName evidence="2">Non-SMC mitotic condensation complex subunit 1</fullName>
    </submittedName>
</protein>